<reference evidence="1" key="1">
    <citation type="submission" date="2023-06" db="EMBL/GenBank/DDBJ databases">
        <title>Genome-scale phylogeny and comparative genomics of the fungal order Sordariales.</title>
        <authorList>
            <consortium name="Lawrence Berkeley National Laboratory"/>
            <person name="Hensen N."/>
            <person name="Bonometti L."/>
            <person name="Westerberg I."/>
            <person name="Brannstrom I.O."/>
            <person name="Guillou S."/>
            <person name="Cros-Aarteil S."/>
            <person name="Calhoun S."/>
            <person name="Haridas S."/>
            <person name="Kuo A."/>
            <person name="Mondo S."/>
            <person name="Pangilinan J."/>
            <person name="Riley R."/>
            <person name="Labutti K."/>
            <person name="Andreopoulos B."/>
            <person name="Lipzen A."/>
            <person name="Chen C."/>
            <person name="Yanf M."/>
            <person name="Daum C."/>
            <person name="Ng V."/>
            <person name="Clum A."/>
            <person name="Steindorff A."/>
            <person name="Ohm R."/>
            <person name="Martin F."/>
            <person name="Silar P."/>
            <person name="Natvig D."/>
            <person name="Lalanne C."/>
            <person name="Gautier V."/>
            <person name="Ament-Velasquez S.L."/>
            <person name="Kruys A."/>
            <person name="Hutchinson M.I."/>
            <person name="Powell A.J."/>
            <person name="Barry K."/>
            <person name="Miller A.N."/>
            <person name="Grigoriev I.V."/>
            <person name="Debuchy R."/>
            <person name="Gladieux P."/>
            <person name="Thoren M.H."/>
            <person name="Johannesson H."/>
        </authorList>
    </citation>
    <scope>NUCLEOTIDE SEQUENCE</scope>
    <source>
        <strain evidence="1">SMH4607-1</strain>
    </source>
</reference>
<dbReference type="Proteomes" id="UP001172102">
    <property type="component" value="Unassembled WGS sequence"/>
</dbReference>
<protein>
    <submittedName>
        <fullName evidence="1">Uncharacterized protein</fullName>
    </submittedName>
</protein>
<sequence>MASYPATAGYVTSIQLFRLGFSTDDDENPDTIYVSVDYECLETKWPPVVGEIQQFLRQITYADLKLHLEDNIVEQCTFPLVPSRRSPAEIEARQREMRLVPEIPYQTIKSRLPDTLKESRSPSGARAKEQLDDMVAFFDNGRHVFDTALVKPLDEARVGENRLPTLTAWAEKYDADSVDLLPELPTDGGLLQEPTEDGLRGLAHSELVYKVGATTAMTLGKFSCMKSDVVIAEDRHASPGLS</sequence>
<gene>
    <name evidence="1" type="ORF">B0H67DRAFT_649776</name>
</gene>
<dbReference type="EMBL" id="JAUKUA010000007">
    <property type="protein sequence ID" value="KAK0705448.1"/>
    <property type="molecule type" value="Genomic_DNA"/>
</dbReference>
<evidence type="ECO:0000313" key="1">
    <source>
        <dbReference type="EMBL" id="KAK0705448.1"/>
    </source>
</evidence>
<dbReference type="AlphaFoldDB" id="A0AA39ZXG9"/>
<organism evidence="1 2">
    <name type="scientific">Lasiosphaeris hirsuta</name>
    <dbReference type="NCBI Taxonomy" id="260670"/>
    <lineage>
        <taxon>Eukaryota</taxon>
        <taxon>Fungi</taxon>
        <taxon>Dikarya</taxon>
        <taxon>Ascomycota</taxon>
        <taxon>Pezizomycotina</taxon>
        <taxon>Sordariomycetes</taxon>
        <taxon>Sordariomycetidae</taxon>
        <taxon>Sordariales</taxon>
        <taxon>Lasiosphaeriaceae</taxon>
        <taxon>Lasiosphaeris</taxon>
    </lineage>
</organism>
<proteinExistence type="predicted"/>
<accession>A0AA39ZXG9</accession>
<keyword evidence="2" id="KW-1185">Reference proteome</keyword>
<name>A0AA39ZXG9_9PEZI</name>
<evidence type="ECO:0000313" key="2">
    <source>
        <dbReference type="Proteomes" id="UP001172102"/>
    </source>
</evidence>
<comment type="caution">
    <text evidence="1">The sequence shown here is derived from an EMBL/GenBank/DDBJ whole genome shotgun (WGS) entry which is preliminary data.</text>
</comment>